<comment type="caution">
    <text evidence="1">The sequence shown here is derived from an EMBL/GenBank/DDBJ whole genome shotgun (WGS) entry which is preliminary data.</text>
</comment>
<evidence type="ECO:0000313" key="1">
    <source>
        <dbReference type="EMBL" id="KPY36330.1"/>
    </source>
</evidence>
<dbReference type="AlphaFoldDB" id="A0A0P9XKT0"/>
<gene>
    <name evidence="1" type="ORF">ALO52_101382</name>
</gene>
<dbReference type="EMBL" id="LJRC01000146">
    <property type="protein sequence ID" value="KPY36330.1"/>
    <property type="molecule type" value="Genomic_DNA"/>
</dbReference>
<dbReference type="Proteomes" id="UP000050562">
    <property type="component" value="Unassembled WGS sequence"/>
</dbReference>
<protein>
    <submittedName>
        <fullName evidence="1">Uncharacterized protein</fullName>
    </submittedName>
</protein>
<sequence length="40" mass="4777">MINYLFCNRPQCFKAGFYRENGRTLRRKPREATNKRGAIV</sequence>
<name>A0A0P9XKT0_9PSED</name>
<accession>A0A0P9XKT0</accession>
<organism evidence="1 2">
    <name type="scientific">Pseudomonas syringae pv. primulae</name>
    <dbReference type="NCBI Taxonomy" id="251707"/>
    <lineage>
        <taxon>Bacteria</taxon>
        <taxon>Pseudomonadati</taxon>
        <taxon>Pseudomonadota</taxon>
        <taxon>Gammaproteobacteria</taxon>
        <taxon>Pseudomonadales</taxon>
        <taxon>Pseudomonadaceae</taxon>
        <taxon>Pseudomonas</taxon>
    </lineage>
</organism>
<evidence type="ECO:0000313" key="2">
    <source>
        <dbReference type="Proteomes" id="UP000050562"/>
    </source>
</evidence>
<proteinExistence type="predicted"/>
<reference evidence="1 2" key="1">
    <citation type="submission" date="2015-09" db="EMBL/GenBank/DDBJ databases">
        <title>Genome announcement of multiple Pseudomonas syringae strains.</title>
        <authorList>
            <person name="Thakur S."/>
            <person name="Wang P.W."/>
            <person name="Gong Y."/>
            <person name="Weir B.S."/>
            <person name="Guttman D.S."/>
        </authorList>
    </citation>
    <scope>NUCLEOTIDE SEQUENCE [LARGE SCALE GENOMIC DNA]</scope>
    <source>
        <strain evidence="1 2">ICMP3956</strain>
    </source>
</reference>